<dbReference type="HAMAP" id="MF_03101">
    <property type="entry name" value="Deoxyhypusine_hydroxylase"/>
    <property type="match status" value="1"/>
</dbReference>
<dbReference type="GO" id="GO:0046872">
    <property type="term" value="F:metal ion binding"/>
    <property type="evidence" value="ECO:0007669"/>
    <property type="project" value="UniProtKB-KW"/>
</dbReference>
<keyword evidence="4" id="KW-0677">Repeat</keyword>
<gene>
    <name evidence="9" type="primary">LIA1</name>
    <name evidence="10" type="ORF">NEDG_02005</name>
</gene>
<proteinExistence type="inferred from homology"/>
<feature type="binding site" evidence="9">
    <location>
        <position position="210"/>
    </location>
    <ligand>
        <name>Fe cation</name>
        <dbReference type="ChEBI" id="CHEBI:24875"/>
        <label>2</label>
    </ligand>
</feature>
<dbReference type="GO" id="GO:0005634">
    <property type="term" value="C:nucleus"/>
    <property type="evidence" value="ECO:0007669"/>
    <property type="project" value="UniProtKB-SubCell"/>
</dbReference>
<dbReference type="PANTHER" id="PTHR12697:SF5">
    <property type="entry name" value="DEOXYHYPUSINE HYDROXYLASE"/>
    <property type="match status" value="1"/>
</dbReference>
<evidence type="ECO:0000256" key="7">
    <source>
        <dbReference type="ARBA" id="ARBA00023033"/>
    </source>
</evidence>
<dbReference type="SUPFAM" id="SSF48371">
    <property type="entry name" value="ARM repeat"/>
    <property type="match status" value="2"/>
</dbReference>
<comment type="subcellular location">
    <subcellularLocation>
        <location evidence="9">Cytoplasm</location>
    </subcellularLocation>
    <subcellularLocation>
        <location evidence="9">Nucleus</location>
    </subcellularLocation>
</comment>
<dbReference type="EMBL" id="LTDL01000028">
    <property type="protein sequence ID" value="OAG30463.1"/>
    <property type="molecule type" value="Genomic_DNA"/>
</dbReference>
<feature type="binding site" evidence="9">
    <location>
        <position position="211"/>
    </location>
    <ligand>
        <name>Fe cation</name>
        <dbReference type="ChEBI" id="CHEBI:24875"/>
        <label>2</label>
    </ligand>
</feature>
<dbReference type="EC" id="1.14.99.29" evidence="9"/>
<dbReference type="AlphaFoldDB" id="A0A177EET1"/>
<keyword evidence="8 9" id="KW-0386">Hypusine biosynthesis</keyword>
<keyword evidence="11" id="KW-1185">Reference proteome</keyword>
<keyword evidence="7 9" id="KW-0503">Monooxygenase</keyword>
<dbReference type="GO" id="GO:0019135">
    <property type="term" value="F:deoxyhypusine monooxygenase activity"/>
    <property type="evidence" value="ECO:0007669"/>
    <property type="project" value="UniProtKB-UniRule"/>
</dbReference>
<feature type="binding site" evidence="9">
    <location>
        <position position="244"/>
    </location>
    <ligand>
        <name>Fe cation</name>
        <dbReference type="ChEBI" id="CHEBI:24875"/>
        <label>2</label>
    </ligand>
</feature>
<dbReference type="STRING" id="1805483.A0A177EET1"/>
<evidence type="ECO:0000256" key="8">
    <source>
        <dbReference type="ARBA" id="ARBA00023256"/>
    </source>
</evidence>
<keyword evidence="5 9" id="KW-0560">Oxidoreductase</keyword>
<reference evidence="10 11" key="1">
    <citation type="submission" date="2016-02" db="EMBL/GenBank/DDBJ databases">
        <title>Discovery of a natural microsporidian pathogen with a broad tissue tropism in Caenorhabditis elegans.</title>
        <authorList>
            <person name="Luallen R.J."/>
            <person name="Reinke A.W."/>
            <person name="Tong L."/>
            <person name="Botts M.R."/>
            <person name="Felix M.-A."/>
            <person name="Troemel E.R."/>
        </authorList>
    </citation>
    <scope>NUCLEOTIDE SEQUENCE [LARGE SCALE GENOMIC DNA]</scope>
    <source>
        <strain evidence="10 11">JUm2807</strain>
    </source>
</reference>
<keyword evidence="3 9" id="KW-0479">Metal-binding</keyword>
<organism evidence="10 11">
    <name type="scientific">Nematocida displodere</name>
    <dbReference type="NCBI Taxonomy" id="1805483"/>
    <lineage>
        <taxon>Eukaryota</taxon>
        <taxon>Fungi</taxon>
        <taxon>Fungi incertae sedis</taxon>
        <taxon>Microsporidia</taxon>
        <taxon>Nematocida</taxon>
    </lineage>
</organism>
<keyword evidence="6 9" id="KW-0408">Iron</keyword>
<comment type="cofactor">
    <cofactor evidence="9">
        <name>Fe(2+)</name>
        <dbReference type="ChEBI" id="CHEBI:29033"/>
    </cofactor>
    <text evidence="9">Binds 2 Fe(2+) ions per subunit.</text>
</comment>
<accession>A0A177EET1</accession>
<dbReference type="VEuPathDB" id="MicrosporidiaDB:NEDG_02005"/>
<dbReference type="Pfam" id="PF13646">
    <property type="entry name" value="HEAT_2"/>
    <property type="match status" value="1"/>
</dbReference>
<feature type="binding site" evidence="9">
    <location>
        <position position="93"/>
    </location>
    <ligand>
        <name>Fe cation</name>
        <dbReference type="ChEBI" id="CHEBI:24875"/>
        <label>1</label>
    </ligand>
</feature>
<dbReference type="InterPro" id="IPR027517">
    <property type="entry name" value="Deoxyhypusine_hydroxylase"/>
</dbReference>
<feature type="binding site" evidence="9">
    <location>
        <position position="243"/>
    </location>
    <ligand>
        <name>Fe cation</name>
        <dbReference type="ChEBI" id="CHEBI:24875"/>
        <label>2</label>
    </ligand>
</feature>
<dbReference type="Pfam" id="PF03130">
    <property type="entry name" value="HEAT_PBS"/>
    <property type="match status" value="1"/>
</dbReference>
<feature type="binding site" evidence="9">
    <location>
        <position position="60"/>
    </location>
    <ligand>
        <name>Fe cation</name>
        <dbReference type="ChEBI" id="CHEBI:24875"/>
        <label>1</label>
    </ligand>
</feature>
<evidence type="ECO:0000256" key="5">
    <source>
        <dbReference type="ARBA" id="ARBA00023002"/>
    </source>
</evidence>
<dbReference type="UniPathway" id="UPA00354"/>
<name>A0A177EET1_9MICR</name>
<protein>
    <recommendedName>
        <fullName evidence="9">Deoxyhypusine hydroxylase</fullName>
        <shortName evidence="9">DOHH</shortName>
        <ecNumber evidence="9">1.14.99.29</ecNumber>
    </recommendedName>
    <alternativeName>
        <fullName evidence="9">Deoxyhypusine dioxygenase</fullName>
    </alternativeName>
    <alternativeName>
        <fullName evidence="9">Deoxyhypusine monooxygenase</fullName>
    </alternativeName>
</protein>
<feature type="binding site" evidence="9">
    <location>
        <position position="92"/>
    </location>
    <ligand>
        <name>Fe cation</name>
        <dbReference type="ChEBI" id="CHEBI:24875"/>
        <label>1</label>
    </ligand>
</feature>
<dbReference type="GO" id="GO:0005737">
    <property type="term" value="C:cytoplasm"/>
    <property type="evidence" value="ECO:0007669"/>
    <property type="project" value="UniProtKB-SubCell"/>
</dbReference>
<evidence type="ECO:0000256" key="1">
    <source>
        <dbReference type="ARBA" id="ARBA00000068"/>
    </source>
</evidence>
<comment type="pathway">
    <text evidence="2 9">Protein modification; eIF5A hypusination.</text>
</comment>
<keyword evidence="9" id="KW-0539">Nucleus</keyword>
<dbReference type="SMART" id="SM00567">
    <property type="entry name" value="EZ_HEAT"/>
    <property type="match status" value="6"/>
</dbReference>
<keyword evidence="9" id="KW-0963">Cytoplasm</keyword>
<dbReference type="Proteomes" id="UP000185944">
    <property type="component" value="Unassembled WGS sequence"/>
</dbReference>
<dbReference type="OrthoDB" id="421002at2759"/>
<evidence type="ECO:0000256" key="9">
    <source>
        <dbReference type="HAMAP-Rule" id="MF_03101"/>
    </source>
</evidence>
<comment type="similarity">
    <text evidence="9">Belongs to the deoxyhypusine hydroxylase family.</text>
</comment>
<evidence type="ECO:0000256" key="3">
    <source>
        <dbReference type="ARBA" id="ARBA00022723"/>
    </source>
</evidence>
<comment type="function">
    <text evidence="9">Catalyzes the hydroxylation of the N(6)-(4-aminobutyl)-L-lysine intermediate to form hypusine, an essential post-translational modification only found in mature eIF-5A factor.</text>
</comment>
<evidence type="ECO:0000313" key="11">
    <source>
        <dbReference type="Proteomes" id="UP000185944"/>
    </source>
</evidence>
<dbReference type="Gene3D" id="1.25.10.10">
    <property type="entry name" value="Leucine-rich Repeat Variant"/>
    <property type="match status" value="2"/>
</dbReference>
<evidence type="ECO:0000313" key="10">
    <source>
        <dbReference type="EMBL" id="OAG30463.1"/>
    </source>
</evidence>
<dbReference type="InterPro" id="IPR004155">
    <property type="entry name" value="PBS_lyase_HEAT"/>
</dbReference>
<feature type="binding site" evidence="9">
    <location>
        <position position="59"/>
    </location>
    <ligand>
        <name>Fe cation</name>
        <dbReference type="ChEBI" id="CHEBI:24875"/>
        <label>1</label>
    </ligand>
</feature>
<evidence type="ECO:0000256" key="2">
    <source>
        <dbReference type="ARBA" id="ARBA00005041"/>
    </source>
</evidence>
<sequence length="301" mass="33478">MSREREAEAVEGFGKILRDETSPLKMRFRALFALRSIITNESVLAIISAFATPSVLLKHELAYVLGQMQNRTALPFLEKVLRDGSEDEIARHEAAEAIATFGDQSYLRLLQKYSSVEVAQSRAVAETCEIGAQLISNGGSKESRYGSLDPALSAEHQDLGHLRTIYLDEALSLYERYTAMFGLRDLGTAEAVNVLAEGFYGKNRSDLFEHEIAFVFGQMSHPASAIHLAKILADETRHEMVRHECAEALGSIGTKEAEDALVAFKDVNNRIIRESVEVGLDIKEYKFSDASLEYIVENLKD</sequence>
<dbReference type="PANTHER" id="PTHR12697">
    <property type="entry name" value="PBS LYASE HEAT-LIKE PROTEIN"/>
    <property type="match status" value="1"/>
</dbReference>
<comment type="catalytic activity">
    <reaction evidence="1 9">
        <text>[eIF5A protein]-deoxyhypusine + AH2 + O2 = [eIF5A protein]-hypusine + A + H2O</text>
        <dbReference type="Rhea" id="RHEA:14101"/>
        <dbReference type="Rhea" id="RHEA-COMP:10144"/>
        <dbReference type="Rhea" id="RHEA-COMP:12592"/>
        <dbReference type="ChEBI" id="CHEBI:13193"/>
        <dbReference type="ChEBI" id="CHEBI:15377"/>
        <dbReference type="ChEBI" id="CHEBI:15379"/>
        <dbReference type="ChEBI" id="CHEBI:17499"/>
        <dbReference type="ChEBI" id="CHEBI:82657"/>
        <dbReference type="ChEBI" id="CHEBI:91175"/>
        <dbReference type="EC" id="1.14.99.29"/>
    </reaction>
</comment>
<comment type="caution">
    <text evidence="10">The sequence shown here is derived from an EMBL/GenBank/DDBJ whole genome shotgun (WGS) entry which is preliminary data.</text>
</comment>
<evidence type="ECO:0000256" key="6">
    <source>
        <dbReference type="ARBA" id="ARBA00023004"/>
    </source>
</evidence>
<dbReference type="InterPro" id="IPR016024">
    <property type="entry name" value="ARM-type_fold"/>
</dbReference>
<evidence type="ECO:0000256" key="4">
    <source>
        <dbReference type="ARBA" id="ARBA00022737"/>
    </source>
</evidence>
<dbReference type="InterPro" id="IPR011989">
    <property type="entry name" value="ARM-like"/>
</dbReference>